<dbReference type="RefSeq" id="WP_145302250.1">
    <property type="nucleotide sequence ID" value="NZ_CP036299.1"/>
</dbReference>
<dbReference type="AlphaFoldDB" id="A0A518GS52"/>
<dbReference type="PROSITE" id="PS51257">
    <property type="entry name" value="PROKAR_LIPOPROTEIN"/>
    <property type="match status" value="1"/>
</dbReference>
<evidence type="ECO:0008006" key="3">
    <source>
        <dbReference type="Google" id="ProtNLM"/>
    </source>
</evidence>
<dbReference type="EMBL" id="CP036299">
    <property type="protein sequence ID" value="QDV31405.1"/>
    <property type="molecule type" value="Genomic_DNA"/>
</dbReference>
<gene>
    <name evidence="1" type="ORF">Spb1_33490</name>
</gene>
<dbReference type="Proteomes" id="UP000315349">
    <property type="component" value="Chromosome"/>
</dbReference>
<reference evidence="1 2" key="1">
    <citation type="submission" date="2019-02" db="EMBL/GenBank/DDBJ databases">
        <title>Deep-cultivation of Planctomycetes and their phenomic and genomic characterization uncovers novel biology.</title>
        <authorList>
            <person name="Wiegand S."/>
            <person name="Jogler M."/>
            <person name="Boedeker C."/>
            <person name="Pinto D."/>
            <person name="Vollmers J."/>
            <person name="Rivas-Marin E."/>
            <person name="Kohn T."/>
            <person name="Peeters S.H."/>
            <person name="Heuer A."/>
            <person name="Rast P."/>
            <person name="Oberbeckmann S."/>
            <person name="Bunk B."/>
            <person name="Jeske O."/>
            <person name="Meyerdierks A."/>
            <person name="Storesund J.E."/>
            <person name="Kallscheuer N."/>
            <person name="Luecker S."/>
            <person name="Lage O.M."/>
            <person name="Pohl T."/>
            <person name="Merkel B.J."/>
            <person name="Hornburger P."/>
            <person name="Mueller R.-W."/>
            <person name="Bruemmer F."/>
            <person name="Labrenz M."/>
            <person name="Spormann A.M."/>
            <person name="Op den Camp H."/>
            <person name="Overmann J."/>
            <person name="Amann R."/>
            <person name="Jetten M.S.M."/>
            <person name="Mascher T."/>
            <person name="Medema M.H."/>
            <person name="Devos D.P."/>
            <person name="Kaster A.-K."/>
            <person name="Ovreas L."/>
            <person name="Rohde M."/>
            <person name="Galperin M.Y."/>
            <person name="Jogler C."/>
        </authorList>
    </citation>
    <scope>NUCLEOTIDE SEQUENCE [LARGE SCALE GENOMIC DNA]</scope>
    <source>
        <strain evidence="1 2">Spb1</strain>
    </source>
</reference>
<proteinExistence type="predicted"/>
<organism evidence="1 2">
    <name type="scientific">Planctopirus ephydatiae</name>
    <dbReference type="NCBI Taxonomy" id="2528019"/>
    <lineage>
        <taxon>Bacteria</taxon>
        <taxon>Pseudomonadati</taxon>
        <taxon>Planctomycetota</taxon>
        <taxon>Planctomycetia</taxon>
        <taxon>Planctomycetales</taxon>
        <taxon>Planctomycetaceae</taxon>
        <taxon>Planctopirus</taxon>
    </lineage>
</organism>
<sequence>MFQKMTMLLLLFFGVFSFSGCGQNYIGRQPISGSILFDGTPMNEGTVRFIPDGQTKGPAAYGIIQDGFYEISHHEGVVPGTYRVEIEKKIELPFEIDDEAAYAKHLAEQKGRQFPRQPVPPKYNRNSELRVTIVPGRNASKLDFDLTTSENK</sequence>
<protein>
    <recommendedName>
        <fullName evidence="3">Carboxypeptidase regulatory-like domain-containing protein</fullName>
    </recommendedName>
</protein>
<evidence type="ECO:0000313" key="1">
    <source>
        <dbReference type="EMBL" id="QDV31405.1"/>
    </source>
</evidence>
<name>A0A518GS52_9PLAN</name>
<keyword evidence="2" id="KW-1185">Reference proteome</keyword>
<evidence type="ECO:0000313" key="2">
    <source>
        <dbReference type="Proteomes" id="UP000315349"/>
    </source>
</evidence>
<accession>A0A518GS52</accession>
<dbReference type="OrthoDB" id="214323at2"/>
<dbReference type="KEGG" id="peh:Spb1_33490"/>